<dbReference type="Proteomes" id="UP000823634">
    <property type="component" value="Unassembled WGS sequence"/>
</dbReference>
<dbReference type="GO" id="GO:0000049">
    <property type="term" value="F:tRNA binding"/>
    <property type="evidence" value="ECO:0007669"/>
    <property type="project" value="TreeGrafter"/>
</dbReference>
<comment type="caution">
    <text evidence="14">The sequence shown here is derived from an EMBL/GenBank/DDBJ whole genome shotgun (WGS) entry which is preliminary data.</text>
</comment>
<dbReference type="Gene3D" id="3.40.1400.10">
    <property type="entry name" value="Sugar-phosphate isomerase, RpiB/LacA/LacB"/>
    <property type="match status" value="1"/>
</dbReference>
<evidence type="ECO:0000256" key="7">
    <source>
        <dbReference type="ARBA" id="ARBA00022694"/>
    </source>
</evidence>
<gene>
    <name evidence="14" type="ORF">IAC61_03675</name>
</gene>
<keyword evidence="9" id="KW-0547">Nucleotide-binding</keyword>
<dbReference type="GO" id="GO:0061710">
    <property type="term" value="F:L-threonylcarbamoyladenylate synthase"/>
    <property type="evidence" value="ECO:0007669"/>
    <property type="project" value="UniProtKB-EC"/>
</dbReference>
<evidence type="ECO:0000256" key="1">
    <source>
        <dbReference type="ARBA" id="ARBA00004496"/>
    </source>
</evidence>
<sequence>MDTKIIGFDKVDEAVCSLGKGEAVCFPTETVYGIGVRSDSESSFRHLVELKKRPPEKPFTLMVSSLADVARFGYVDSKIISLLHSFMPGPLTVLLKARPNLPSYLTLGEETIGLRFPDDERVCSLIEKAGVPLLVPSANPSGLPPALNCKEAFDYFKGKVEYVIDGHCGATSPSTIVDLSKEGELSLVREGGISESELRKSFVNEEKTIALASDHGGFALKEAIKRHLGEIGFPYLDFGTDALNSCDYPQFAASAASAVAQGKADLAIICCTSGEGVCMAANKVKGVRCGIGYDDVVTGKCREHNDANAITFGEKYMKEEDVLRRVDIFLTERFSSLEKHHRRVKQLSQIEDKQ</sequence>
<keyword evidence="10" id="KW-0067">ATP-binding</keyword>
<dbReference type="NCBIfam" id="TIGR00689">
    <property type="entry name" value="rpiB_lacA_lacB"/>
    <property type="match status" value="1"/>
</dbReference>
<dbReference type="InterPro" id="IPR050156">
    <property type="entry name" value="TC-AMP_synthase_SUA5"/>
</dbReference>
<dbReference type="PROSITE" id="PS51163">
    <property type="entry name" value="YRDC"/>
    <property type="match status" value="1"/>
</dbReference>
<evidence type="ECO:0000313" key="15">
    <source>
        <dbReference type="Proteomes" id="UP000823634"/>
    </source>
</evidence>
<dbReference type="InterPro" id="IPR006070">
    <property type="entry name" value="Sua5-like_dom"/>
</dbReference>
<keyword evidence="6" id="KW-0808">Transferase</keyword>
<keyword evidence="8" id="KW-0548">Nucleotidyltransferase</keyword>
<accession>A0A9D9DGS0</accession>
<proteinExistence type="inferred from homology"/>
<evidence type="ECO:0000256" key="4">
    <source>
        <dbReference type="ARBA" id="ARBA00012584"/>
    </source>
</evidence>
<dbReference type="GO" id="GO:0016861">
    <property type="term" value="F:intramolecular oxidoreductase activity, interconverting aldoses and ketoses"/>
    <property type="evidence" value="ECO:0007669"/>
    <property type="project" value="UniProtKB-ARBA"/>
</dbReference>
<dbReference type="Gene3D" id="3.90.870.10">
    <property type="entry name" value="DHBP synthase"/>
    <property type="match status" value="1"/>
</dbReference>
<reference evidence="14" key="1">
    <citation type="submission" date="2020-10" db="EMBL/GenBank/DDBJ databases">
        <authorList>
            <person name="Gilroy R."/>
        </authorList>
    </citation>
    <scope>NUCLEOTIDE SEQUENCE</scope>
    <source>
        <strain evidence="14">17113</strain>
    </source>
</reference>
<dbReference type="GO" id="GO:0008033">
    <property type="term" value="P:tRNA processing"/>
    <property type="evidence" value="ECO:0007669"/>
    <property type="project" value="UniProtKB-KW"/>
</dbReference>
<organism evidence="14 15">
    <name type="scientific">Candidatus Alloenteromonas pullistercoris</name>
    <dbReference type="NCBI Taxonomy" id="2840785"/>
    <lineage>
        <taxon>Bacteria</taxon>
        <taxon>Bacillati</taxon>
        <taxon>Bacillota</taxon>
        <taxon>Bacillota incertae sedis</taxon>
        <taxon>Candidatus Alloenteromonas</taxon>
    </lineage>
</organism>
<dbReference type="GO" id="GO:0003725">
    <property type="term" value="F:double-stranded RNA binding"/>
    <property type="evidence" value="ECO:0007669"/>
    <property type="project" value="InterPro"/>
</dbReference>
<feature type="domain" description="YrdC-like" evidence="13">
    <location>
        <begin position="8"/>
        <end position="193"/>
    </location>
</feature>
<dbReference type="InterPro" id="IPR003500">
    <property type="entry name" value="RpiB_LacA_LacB"/>
</dbReference>
<evidence type="ECO:0000259" key="13">
    <source>
        <dbReference type="PROSITE" id="PS51163"/>
    </source>
</evidence>
<dbReference type="InterPro" id="IPR036569">
    <property type="entry name" value="RpiB_LacA_LacB_sf"/>
</dbReference>
<protein>
    <recommendedName>
        <fullName evidence="11">L-threonylcarbamoyladenylate synthase</fullName>
        <ecNumber evidence="4">2.7.7.87</ecNumber>
    </recommendedName>
    <alternativeName>
        <fullName evidence="11">L-threonylcarbamoyladenylate synthase</fullName>
    </alternativeName>
</protein>
<evidence type="ECO:0000256" key="3">
    <source>
        <dbReference type="ARBA" id="ARBA00008754"/>
    </source>
</evidence>
<dbReference type="PANTHER" id="PTHR17490">
    <property type="entry name" value="SUA5"/>
    <property type="match status" value="1"/>
</dbReference>
<dbReference type="AlphaFoldDB" id="A0A9D9DGS0"/>
<dbReference type="GO" id="GO:0005975">
    <property type="term" value="P:carbohydrate metabolic process"/>
    <property type="evidence" value="ECO:0007669"/>
    <property type="project" value="InterPro"/>
</dbReference>
<evidence type="ECO:0000256" key="2">
    <source>
        <dbReference type="ARBA" id="ARBA00007663"/>
    </source>
</evidence>
<evidence type="ECO:0000313" key="14">
    <source>
        <dbReference type="EMBL" id="MBO8426403.1"/>
    </source>
</evidence>
<evidence type="ECO:0000256" key="11">
    <source>
        <dbReference type="ARBA" id="ARBA00029774"/>
    </source>
</evidence>
<dbReference type="SUPFAM" id="SSF89623">
    <property type="entry name" value="Ribose/Galactose isomerase RpiB/AlsB"/>
    <property type="match status" value="1"/>
</dbReference>
<comment type="catalytic activity">
    <reaction evidence="12">
        <text>L-threonine + hydrogencarbonate + ATP = L-threonylcarbamoyladenylate + diphosphate + H2O</text>
        <dbReference type="Rhea" id="RHEA:36407"/>
        <dbReference type="ChEBI" id="CHEBI:15377"/>
        <dbReference type="ChEBI" id="CHEBI:17544"/>
        <dbReference type="ChEBI" id="CHEBI:30616"/>
        <dbReference type="ChEBI" id="CHEBI:33019"/>
        <dbReference type="ChEBI" id="CHEBI:57926"/>
        <dbReference type="ChEBI" id="CHEBI:73682"/>
        <dbReference type="EC" id="2.7.7.87"/>
    </reaction>
</comment>
<dbReference type="Pfam" id="PF01300">
    <property type="entry name" value="Sua5_yciO_yrdC"/>
    <property type="match status" value="1"/>
</dbReference>
<evidence type="ECO:0000256" key="12">
    <source>
        <dbReference type="ARBA" id="ARBA00048366"/>
    </source>
</evidence>
<evidence type="ECO:0000256" key="9">
    <source>
        <dbReference type="ARBA" id="ARBA00022741"/>
    </source>
</evidence>
<dbReference type="GO" id="GO:0005737">
    <property type="term" value="C:cytoplasm"/>
    <property type="evidence" value="ECO:0007669"/>
    <property type="project" value="UniProtKB-SubCell"/>
</dbReference>
<comment type="similarity">
    <text evidence="3">Belongs to the LacAB/RpiB family.</text>
</comment>
<evidence type="ECO:0000256" key="8">
    <source>
        <dbReference type="ARBA" id="ARBA00022695"/>
    </source>
</evidence>
<dbReference type="GO" id="GO:0006450">
    <property type="term" value="P:regulation of translational fidelity"/>
    <property type="evidence" value="ECO:0007669"/>
    <property type="project" value="TreeGrafter"/>
</dbReference>
<name>A0A9D9DGS0_9FIRM</name>
<dbReference type="SUPFAM" id="SSF55821">
    <property type="entry name" value="YrdC/RibB"/>
    <property type="match status" value="1"/>
</dbReference>
<evidence type="ECO:0000256" key="5">
    <source>
        <dbReference type="ARBA" id="ARBA00022490"/>
    </source>
</evidence>
<dbReference type="NCBIfam" id="TIGR00057">
    <property type="entry name" value="L-threonylcarbamoyladenylate synthase"/>
    <property type="match status" value="1"/>
</dbReference>
<comment type="subcellular location">
    <subcellularLocation>
        <location evidence="1">Cytoplasm</location>
    </subcellularLocation>
</comment>
<dbReference type="EMBL" id="JADINA010000024">
    <property type="protein sequence ID" value="MBO8426403.1"/>
    <property type="molecule type" value="Genomic_DNA"/>
</dbReference>
<comment type="similarity">
    <text evidence="2">Belongs to the SUA5 family.</text>
</comment>
<keyword evidence="5" id="KW-0963">Cytoplasm</keyword>
<reference evidence="14" key="2">
    <citation type="journal article" date="2021" name="PeerJ">
        <title>Extensive microbial diversity within the chicken gut microbiome revealed by metagenomics and culture.</title>
        <authorList>
            <person name="Gilroy R."/>
            <person name="Ravi A."/>
            <person name="Getino M."/>
            <person name="Pursley I."/>
            <person name="Horton D.L."/>
            <person name="Alikhan N.F."/>
            <person name="Baker D."/>
            <person name="Gharbi K."/>
            <person name="Hall N."/>
            <person name="Watson M."/>
            <person name="Adriaenssens E.M."/>
            <person name="Foster-Nyarko E."/>
            <person name="Jarju S."/>
            <person name="Secka A."/>
            <person name="Antonio M."/>
            <person name="Oren A."/>
            <person name="Chaudhuri R.R."/>
            <person name="La Ragione R."/>
            <person name="Hildebrand F."/>
            <person name="Pallen M.J."/>
        </authorList>
    </citation>
    <scope>NUCLEOTIDE SEQUENCE</scope>
    <source>
        <strain evidence="14">17113</strain>
    </source>
</reference>
<dbReference type="Pfam" id="PF02502">
    <property type="entry name" value="LacAB_rpiB"/>
    <property type="match status" value="1"/>
</dbReference>
<dbReference type="NCBIfam" id="NF004051">
    <property type="entry name" value="PRK05571.1"/>
    <property type="match status" value="1"/>
</dbReference>
<evidence type="ECO:0000256" key="6">
    <source>
        <dbReference type="ARBA" id="ARBA00022679"/>
    </source>
</evidence>
<dbReference type="GO" id="GO:0005524">
    <property type="term" value="F:ATP binding"/>
    <property type="evidence" value="ECO:0007669"/>
    <property type="project" value="UniProtKB-KW"/>
</dbReference>
<dbReference type="PANTHER" id="PTHR17490:SF16">
    <property type="entry name" value="THREONYLCARBAMOYL-AMP SYNTHASE"/>
    <property type="match status" value="1"/>
</dbReference>
<dbReference type="InterPro" id="IPR017945">
    <property type="entry name" value="DHBP_synth_RibB-like_a/b_dom"/>
</dbReference>
<dbReference type="EC" id="2.7.7.87" evidence="4"/>
<keyword evidence="7" id="KW-0819">tRNA processing</keyword>
<evidence type="ECO:0000256" key="10">
    <source>
        <dbReference type="ARBA" id="ARBA00022840"/>
    </source>
</evidence>